<evidence type="ECO:0000256" key="4">
    <source>
        <dbReference type="ARBA" id="ARBA00022737"/>
    </source>
</evidence>
<reference evidence="12" key="1">
    <citation type="submission" date="2018-06" db="EMBL/GenBank/DDBJ databases">
        <title>Genome assembly of Danube salmon.</title>
        <authorList>
            <person name="Macqueen D.J."/>
            <person name="Gundappa M.K."/>
        </authorList>
    </citation>
    <scope>NUCLEOTIDE SEQUENCE [LARGE SCALE GENOMIC DNA]</scope>
</reference>
<dbReference type="Pfam" id="PF03160">
    <property type="entry name" value="Calx-beta"/>
    <property type="match status" value="1"/>
</dbReference>
<keyword evidence="12" id="KW-1185">Reference proteome</keyword>
<dbReference type="GO" id="GO:0007155">
    <property type="term" value="P:cell adhesion"/>
    <property type="evidence" value="ECO:0007669"/>
    <property type="project" value="UniProtKB-KW"/>
</dbReference>
<dbReference type="InterPro" id="IPR016187">
    <property type="entry name" value="CTDL_fold"/>
</dbReference>
<dbReference type="SMART" id="SM00034">
    <property type="entry name" value="CLECT"/>
    <property type="match status" value="1"/>
</dbReference>
<evidence type="ECO:0000259" key="10">
    <source>
        <dbReference type="PROSITE" id="PS50041"/>
    </source>
</evidence>
<keyword evidence="3 9" id="KW-0732">Signal</keyword>
<accession>A0A4W5L576</accession>
<dbReference type="GO" id="GO:0009653">
    <property type="term" value="P:anatomical structure morphogenesis"/>
    <property type="evidence" value="ECO:0007669"/>
    <property type="project" value="TreeGrafter"/>
</dbReference>
<dbReference type="GO" id="GO:0046872">
    <property type="term" value="F:metal ion binding"/>
    <property type="evidence" value="ECO:0007669"/>
    <property type="project" value="UniProtKB-KW"/>
</dbReference>
<evidence type="ECO:0000256" key="2">
    <source>
        <dbReference type="ARBA" id="ARBA00022723"/>
    </source>
</evidence>
<feature type="chain" id="PRO_5021361918" evidence="9">
    <location>
        <begin position="29"/>
        <end position="1949"/>
    </location>
</feature>
<dbReference type="SUPFAM" id="SSF141072">
    <property type="entry name" value="CalX-like"/>
    <property type="match status" value="1"/>
</dbReference>
<reference evidence="11" key="3">
    <citation type="submission" date="2025-09" db="UniProtKB">
        <authorList>
            <consortium name="Ensembl"/>
        </authorList>
    </citation>
    <scope>IDENTIFICATION</scope>
</reference>
<feature type="repeat" description="CSPG" evidence="8">
    <location>
        <begin position="294"/>
        <end position="388"/>
    </location>
</feature>
<protein>
    <submittedName>
        <fullName evidence="11">Fras1 related extracellular matrix 1a</fullName>
    </submittedName>
</protein>
<evidence type="ECO:0000313" key="12">
    <source>
        <dbReference type="Proteomes" id="UP000314982"/>
    </source>
</evidence>
<dbReference type="GeneTree" id="ENSGT00940000156990"/>
<keyword evidence="7" id="KW-0325">Glycoprotein</keyword>
<feature type="repeat" description="CSPG" evidence="8">
    <location>
        <begin position="1571"/>
        <end position="1668"/>
    </location>
</feature>
<dbReference type="PANTHER" id="PTHR45739">
    <property type="entry name" value="MATRIX PROTEIN, PUTATIVE-RELATED"/>
    <property type="match status" value="1"/>
</dbReference>
<dbReference type="GO" id="GO:0016020">
    <property type="term" value="C:membrane"/>
    <property type="evidence" value="ECO:0007669"/>
    <property type="project" value="InterPro"/>
</dbReference>
<feature type="repeat" description="CSPG" evidence="8">
    <location>
        <begin position="1449"/>
        <end position="1540"/>
    </location>
</feature>
<dbReference type="GO" id="GO:0007154">
    <property type="term" value="P:cell communication"/>
    <property type="evidence" value="ECO:0007669"/>
    <property type="project" value="InterPro"/>
</dbReference>
<evidence type="ECO:0000256" key="5">
    <source>
        <dbReference type="ARBA" id="ARBA00022837"/>
    </source>
</evidence>
<reference evidence="11" key="2">
    <citation type="submission" date="2025-08" db="UniProtKB">
        <authorList>
            <consortium name="Ensembl"/>
        </authorList>
    </citation>
    <scope>IDENTIFICATION</scope>
</reference>
<keyword evidence="4" id="KW-0677">Repeat</keyword>
<dbReference type="InterPro" id="IPR001304">
    <property type="entry name" value="C-type_lectin-like"/>
</dbReference>
<dbReference type="CDD" id="cd00037">
    <property type="entry name" value="CLECT"/>
    <property type="match status" value="1"/>
</dbReference>
<evidence type="ECO:0000256" key="6">
    <source>
        <dbReference type="ARBA" id="ARBA00022889"/>
    </source>
</evidence>
<evidence type="ECO:0000256" key="9">
    <source>
        <dbReference type="SAM" id="SignalP"/>
    </source>
</evidence>
<dbReference type="InterPro" id="IPR039005">
    <property type="entry name" value="CSPG_rpt"/>
</dbReference>
<feature type="repeat" description="CSPG" evidence="8">
    <location>
        <begin position="775"/>
        <end position="866"/>
    </location>
</feature>
<organism evidence="11 12">
    <name type="scientific">Hucho hucho</name>
    <name type="common">huchen</name>
    <dbReference type="NCBI Taxonomy" id="62062"/>
    <lineage>
        <taxon>Eukaryota</taxon>
        <taxon>Metazoa</taxon>
        <taxon>Chordata</taxon>
        <taxon>Craniata</taxon>
        <taxon>Vertebrata</taxon>
        <taxon>Euteleostomi</taxon>
        <taxon>Actinopterygii</taxon>
        <taxon>Neopterygii</taxon>
        <taxon>Teleostei</taxon>
        <taxon>Protacanthopterygii</taxon>
        <taxon>Salmoniformes</taxon>
        <taxon>Salmonidae</taxon>
        <taxon>Salmoninae</taxon>
        <taxon>Hucho</taxon>
    </lineage>
</organism>
<dbReference type="PANTHER" id="PTHR45739:SF7">
    <property type="entry name" value="FRAS1-RELATED EXTRACELLULAR MATRIX PROTEIN 1"/>
    <property type="match status" value="1"/>
</dbReference>
<dbReference type="Pfam" id="PF19309">
    <property type="entry name" value="Frem_N"/>
    <property type="match status" value="1"/>
</dbReference>
<dbReference type="InterPro" id="IPR016186">
    <property type="entry name" value="C-type_lectin-like/link_sf"/>
</dbReference>
<dbReference type="InterPro" id="IPR045658">
    <property type="entry name" value="FRAS1-rel_N"/>
</dbReference>
<dbReference type="Pfam" id="PF16184">
    <property type="entry name" value="Cadherin_3"/>
    <property type="match status" value="11"/>
</dbReference>
<keyword evidence="6" id="KW-0130">Cell adhesion</keyword>
<evidence type="ECO:0000256" key="7">
    <source>
        <dbReference type="ARBA" id="ARBA00023180"/>
    </source>
</evidence>
<dbReference type="Proteomes" id="UP000314982">
    <property type="component" value="Unassembled WGS sequence"/>
</dbReference>
<feature type="repeat" description="CSPG" evidence="8">
    <location>
        <begin position="1024"/>
        <end position="1126"/>
    </location>
</feature>
<sequence>KLSPLCFGALQWALPWLLLLVVAGGSHGSLVKTNLGLRVKRGQSAYLQEGNLQFHIPRVKDACKVEVVLNEPITQRVGTLTPQVFDCHYLADDVKYVHNGCPILKEDTVKLRLYRFTETETFTEVFFLRVEIMDPDCNIIKLGPKSLVVPEFYGLSDTLDGNVVSFHYERMTSLECSIRVNTHETHLPGHGQLVIGEPDQLEARGDEPESFIPLRAMCKTEYCLKGLKLAKVTKVPCDEFLVMGLRYQHIDPPSPEVDYIALRLDLTDTRSGSIYQSERAWIPVHIAGAVPNQPPKPAFMSMFILEVDQFILTPLSTATLDAEDGETPKQLLVFNITKPPLEGFITHLSDHTRPIFSFTWVDLNDMLIGYQPPNSSHTQRRNYEVEFEVHDFFFEKSAPIMVHMSVRTADTNAPRVSWNMGLSLLEGQSRPITWDQLQIVDNDNFKAVRIITVDGLQHGRLTLRGGKGFMFTVADILAGAVRYHHDDSDTTKDFIIFRITDGRHQTRHKFPINILPKDDSPPFLITNTVLELSEGHTALLRGSILQASDMDSSDDYILFNITRPPQAGELMKIPGPGLTGYPVSRFLQKDLFHSVVYYRHLGNEVFDDSFEVVLSDFHDPPNHSEPQVMVHINPVPDQPPKEVPGVTRCLVVKETEVVHLTKKQLHFIDLESPDSELTYTITTPPFYSRSYGGHDAGRLFLVDTIAKFTKDPEAPVLRLFTQHAVNYMKVAYMPPILDIGPYPQHIQLVLSVTNQQGTTVAGICFNITVVPVDNLAPEVHMKPLTVDEGGECWVGPDHLLLTDHDSTEESLRVELKREPQHGAVQLDGFSLKPGQTFTVRDLKSLKVRYHHDSSETVGDAIELIATDGINAINFVLEVTLINDEVPVLMPGLKPVLDCAEGQEVIITAEYIYATDADSDDNSLTYMIARQPYHGVVRKNAIVVDRFIQADIVAGSITYEHTGAEIGLAPRHDTITFVISDGQTENIPSCCNDRGDTFKRGRTQVQESLPLYDLKVTVFPVDSQMPSIATGDVFVVDEGGVAPITVAHLSASDVDTPLEELVISLVSPPQYGYIENILPSPGFEKSNTGISIASFSYSDIMNGHVNYVQSRHQRIEPTADLFMLCVSDGKHTSAHVHFYIIINPINDEVPEFLARNITVREGHMKELDPAVINAVDLDIPKNNLLFSVVQAPQHGTIMGRTGTEFEVHLHCSGMSLMYMHDDSENMVDSFTIQLTDGKHQLQRHVTVNVLPVNDEEPRSIINIPSSCAFHYVGSDWVTQSAGMNCTQETVDMNLLRYLHTGPLGHTQDFFMFHLLDGKNRSPAQHFHISLKDMEKGNIAVFVKPVKTSRGERVVLTTDVLLATDGTDKPEELFYIVTVPPGNGHMEYIKHPGVAISTFSQMDIAANLVEKMYISKTVAIITDSRWFVVSNGKATRNGTLEIFVETTDHVLPSLACNSGLRVPQDSSMAVTPDALALSDPDTPPSDLLFFLAQPPQYGTLLRGGVPLAAGGNFTQWDLQELEVTYRHGGGPSQIDRFAFTASDTTNRSFLLEGRVQTEPVIFTIQIEPLDSSAPEVLQLQSLWKAEVLSDGRYGIYLSSRELRAQDGNTKDEDLTFHIHRSPYFGYLENTIKGSFIQQRFTQKDLSKRTIVYIIDPATEALSDSLEFRVSDPLGNTGPSHTLELKWSRVELAVSEYQACEDQGTVSLDVLRKGNMAEEVTATAGKDFTLSPSSLIQFDPGVSKRSWRIEITQDHLEEAEETFEVTLVSPEGTVVGSTSKALVKIKDSGKGEHWGTKLMGLLHFNQSSGGLLRCNGVSWKPWAPTDENCRQGWTYHSGYCYFLSTERKSSWSTAIRACRESHQANLVSVFSKADMDWLWDFSGRKPFWIGKNRGRWEWVGGEPITYTNWRKSPARGKRKGTRRCVLVWRRAKWQIRDCKTGRGHLYMCYIKT</sequence>
<feature type="signal peptide" evidence="9">
    <location>
        <begin position="1"/>
        <end position="28"/>
    </location>
</feature>
<dbReference type="InterPro" id="IPR038081">
    <property type="entry name" value="CalX-like_sf"/>
</dbReference>
<feature type="repeat" description="CSPG" evidence="8">
    <location>
        <begin position="521"/>
        <end position="615"/>
    </location>
</feature>
<feature type="repeat" description="CSPG" evidence="8">
    <location>
        <begin position="885"/>
        <end position="979"/>
    </location>
</feature>
<dbReference type="Gene3D" id="3.10.100.10">
    <property type="entry name" value="Mannose-Binding Protein A, subunit A"/>
    <property type="match status" value="1"/>
</dbReference>
<dbReference type="Gene3D" id="2.60.40.2030">
    <property type="match status" value="1"/>
</dbReference>
<dbReference type="SUPFAM" id="SSF56436">
    <property type="entry name" value="C-type lectin-like"/>
    <property type="match status" value="1"/>
</dbReference>
<dbReference type="Pfam" id="PF00059">
    <property type="entry name" value="Lectin_C"/>
    <property type="match status" value="1"/>
</dbReference>
<feature type="repeat" description="CSPG" evidence="8">
    <location>
        <begin position="1335"/>
        <end position="1428"/>
    </location>
</feature>
<evidence type="ECO:0000256" key="1">
    <source>
        <dbReference type="ARBA" id="ARBA00005529"/>
    </source>
</evidence>
<dbReference type="PROSITE" id="PS51854">
    <property type="entry name" value="CSPG"/>
    <property type="match status" value="10"/>
</dbReference>
<dbReference type="InterPro" id="IPR051561">
    <property type="entry name" value="FRAS1_ECM"/>
</dbReference>
<feature type="domain" description="C-type lectin" evidence="10">
    <location>
        <begin position="1833"/>
        <end position="1935"/>
    </location>
</feature>
<dbReference type="Ensembl" id="ENSHHUT00000021026.1">
    <property type="protein sequence ID" value="ENSHHUP00000020279.1"/>
    <property type="gene ID" value="ENSHHUG00000012375.1"/>
</dbReference>
<evidence type="ECO:0000256" key="3">
    <source>
        <dbReference type="ARBA" id="ARBA00022729"/>
    </source>
</evidence>
<feature type="repeat" description="CSPG" evidence="8">
    <location>
        <begin position="413"/>
        <end position="500"/>
    </location>
</feature>
<evidence type="ECO:0000313" key="11">
    <source>
        <dbReference type="Ensembl" id="ENSHHUP00000020279.1"/>
    </source>
</evidence>
<dbReference type="InterPro" id="IPR003644">
    <property type="entry name" value="Calx_beta"/>
</dbReference>
<name>A0A4W5L576_9TELE</name>
<keyword evidence="5" id="KW-0106">Calcium</keyword>
<feature type="repeat" description="CSPG" evidence="8">
    <location>
        <begin position="641"/>
        <end position="753"/>
    </location>
</feature>
<evidence type="ECO:0000256" key="8">
    <source>
        <dbReference type="PROSITE-ProRule" id="PRU01201"/>
    </source>
</evidence>
<keyword evidence="2" id="KW-0479">Metal-binding</keyword>
<comment type="similarity">
    <text evidence="1">Belongs to the FRAS1 family.</text>
</comment>
<dbReference type="PROSITE" id="PS50041">
    <property type="entry name" value="C_TYPE_LECTIN_2"/>
    <property type="match status" value="1"/>
</dbReference>
<proteinExistence type="inferred from homology"/>